<feature type="domain" description="AAA" evidence="1">
    <location>
        <begin position="22"/>
        <end position="186"/>
    </location>
</feature>
<protein>
    <submittedName>
        <fullName evidence="2">Chromosome partitioning ATPase</fullName>
    </submittedName>
</protein>
<gene>
    <name evidence="2" type="ORF">Cch01nite_10260</name>
</gene>
<evidence type="ECO:0000259" key="1">
    <source>
        <dbReference type="Pfam" id="PF13614"/>
    </source>
</evidence>
<dbReference type="AlphaFoldDB" id="A0A919U199"/>
<accession>A0A919U199</accession>
<dbReference type="SUPFAM" id="SSF52540">
    <property type="entry name" value="P-loop containing nucleoside triphosphate hydrolases"/>
    <property type="match status" value="1"/>
</dbReference>
<proteinExistence type="predicted"/>
<organism evidence="2 3">
    <name type="scientific">Cellulomonas chitinilytica</name>
    <dbReference type="NCBI Taxonomy" id="398759"/>
    <lineage>
        <taxon>Bacteria</taxon>
        <taxon>Bacillati</taxon>
        <taxon>Actinomycetota</taxon>
        <taxon>Actinomycetes</taxon>
        <taxon>Micrococcales</taxon>
        <taxon>Cellulomonadaceae</taxon>
        <taxon>Cellulomonas</taxon>
    </lineage>
</organism>
<sequence>MAAVVSSWEAGARYGGAVLVLGVCSLKGGVGKTSVTLGLASAALERGLRTLVVDLDPQGDATMALGVRAAAGADVAAVLDEPGEATVQQATAPSTWADEGLDVLVGSERSATHDRLDDADVDRLRYALSWVRGYDLVLIDCPPSLGGLTRTGLTSADRAIVVTEPGLFAVMAVGRAMRTIDELRRGPAPQLQPLGIVVNRVRARSVEQAFRQEELATLYGPLVLSPSVPERAALQQAQGAAQPVHVWPGAAAAELSKVFDALLDRALRAPRG</sequence>
<dbReference type="Proteomes" id="UP000632740">
    <property type="component" value="Unassembled WGS sequence"/>
</dbReference>
<dbReference type="InterPro" id="IPR027417">
    <property type="entry name" value="P-loop_NTPase"/>
</dbReference>
<name>A0A919U199_9CELL</name>
<dbReference type="Pfam" id="PF13614">
    <property type="entry name" value="AAA_31"/>
    <property type="match status" value="1"/>
</dbReference>
<dbReference type="InterPro" id="IPR050678">
    <property type="entry name" value="DNA_Partitioning_ATPase"/>
</dbReference>
<keyword evidence="3" id="KW-1185">Reference proteome</keyword>
<dbReference type="EMBL" id="BONK01000003">
    <property type="protein sequence ID" value="GIG20302.1"/>
    <property type="molecule type" value="Genomic_DNA"/>
</dbReference>
<evidence type="ECO:0000313" key="3">
    <source>
        <dbReference type="Proteomes" id="UP000632740"/>
    </source>
</evidence>
<dbReference type="PANTHER" id="PTHR13696">
    <property type="entry name" value="P-LOOP CONTAINING NUCLEOSIDE TRIPHOSPHATE HYDROLASE"/>
    <property type="match status" value="1"/>
</dbReference>
<dbReference type="InterPro" id="IPR025669">
    <property type="entry name" value="AAA_dom"/>
</dbReference>
<comment type="caution">
    <text evidence="2">The sequence shown here is derived from an EMBL/GenBank/DDBJ whole genome shotgun (WGS) entry which is preliminary data.</text>
</comment>
<evidence type="ECO:0000313" key="2">
    <source>
        <dbReference type="EMBL" id="GIG20302.1"/>
    </source>
</evidence>
<reference evidence="2" key="1">
    <citation type="submission" date="2021-01" db="EMBL/GenBank/DDBJ databases">
        <title>Whole genome shotgun sequence of Cellulomonas chitinilytica NBRC 110799.</title>
        <authorList>
            <person name="Komaki H."/>
            <person name="Tamura T."/>
        </authorList>
    </citation>
    <scope>NUCLEOTIDE SEQUENCE</scope>
    <source>
        <strain evidence="2">NBRC 110799</strain>
    </source>
</reference>
<dbReference type="Gene3D" id="3.40.50.300">
    <property type="entry name" value="P-loop containing nucleotide triphosphate hydrolases"/>
    <property type="match status" value="1"/>
</dbReference>
<dbReference type="CDD" id="cd02042">
    <property type="entry name" value="ParAB_family"/>
    <property type="match status" value="1"/>
</dbReference>
<dbReference type="PANTHER" id="PTHR13696:SF52">
    <property type="entry name" value="PARA FAMILY PROTEIN CT_582"/>
    <property type="match status" value="1"/>
</dbReference>